<dbReference type="Pfam" id="PF14258">
    <property type="entry name" value="DUF4350"/>
    <property type="match status" value="1"/>
</dbReference>
<evidence type="ECO:0000256" key="1">
    <source>
        <dbReference type="SAM" id="Phobius"/>
    </source>
</evidence>
<evidence type="ECO:0000313" key="4">
    <source>
        <dbReference type="Proteomes" id="UP001596405"/>
    </source>
</evidence>
<dbReference type="InterPro" id="IPR025646">
    <property type="entry name" value="DUF4350"/>
</dbReference>
<keyword evidence="4" id="KW-1185">Reference proteome</keyword>
<dbReference type="Proteomes" id="UP001596405">
    <property type="component" value="Unassembled WGS sequence"/>
</dbReference>
<dbReference type="EMBL" id="JBHSYQ010000003">
    <property type="protein sequence ID" value="MFC6997048.1"/>
    <property type="molecule type" value="Genomic_DNA"/>
</dbReference>
<keyword evidence="1" id="KW-0812">Transmembrane</keyword>
<feature type="domain" description="DUF4350" evidence="2">
    <location>
        <begin position="38"/>
        <end position="231"/>
    </location>
</feature>
<sequence>MSGYRKYAVMLALLFAAFVLVEYYRPKPVDWTQSLSNKDKIPYGTYVLYQLLPDLFKGESVSQVRLPIVNQLEENLLEVEEEEEEYVYEEANYVFIDQAFEADSLDMNTLLDFVHQGNNVFIGAHYFEDYLKDTLNFSTGHTPKTEKDSLELVFLHPQLKKKVAYKFDWEKANITIKPDSVSDLEVLGKNAEGGVNFVRAPLGKGNIYVSTVPLAFSNYYVINSNKAQYAATALSHLPVRQVWWDEYQNQGPLGENSIFRVILANDALSWAYYISLCGLLLFVVFESKRTQRIIPVQEKPRNTTLEFVQVVGNLYYNYRDHQVIAQKKINYFLEYLRLRYYESTNVLDHEFQERVSKKSGVESKEVGELFNLIHYIRNTDSIEEHTLWNLNKKLEDFYRLAS</sequence>
<protein>
    <submittedName>
        <fullName evidence="3">DUF4350 domain-containing protein</fullName>
    </submittedName>
</protein>
<reference evidence="4" key="1">
    <citation type="journal article" date="2019" name="Int. J. Syst. Evol. Microbiol.">
        <title>The Global Catalogue of Microorganisms (GCM) 10K type strain sequencing project: providing services to taxonomists for standard genome sequencing and annotation.</title>
        <authorList>
            <consortium name="The Broad Institute Genomics Platform"/>
            <consortium name="The Broad Institute Genome Sequencing Center for Infectious Disease"/>
            <person name="Wu L."/>
            <person name="Ma J."/>
        </authorList>
    </citation>
    <scope>NUCLEOTIDE SEQUENCE [LARGE SCALE GENOMIC DNA]</scope>
    <source>
        <strain evidence="4">CGMCC 4.7393</strain>
    </source>
</reference>
<organism evidence="3 4">
    <name type="scientific">Rufibacter roseus</name>
    <dbReference type="NCBI Taxonomy" id="1567108"/>
    <lineage>
        <taxon>Bacteria</taxon>
        <taxon>Pseudomonadati</taxon>
        <taxon>Bacteroidota</taxon>
        <taxon>Cytophagia</taxon>
        <taxon>Cytophagales</taxon>
        <taxon>Hymenobacteraceae</taxon>
        <taxon>Rufibacter</taxon>
    </lineage>
</organism>
<feature type="transmembrane region" description="Helical" evidence="1">
    <location>
        <begin position="267"/>
        <end position="285"/>
    </location>
</feature>
<accession>A0ABW2DJ46</accession>
<keyword evidence="1" id="KW-1133">Transmembrane helix</keyword>
<keyword evidence="1" id="KW-0472">Membrane</keyword>
<evidence type="ECO:0000313" key="3">
    <source>
        <dbReference type="EMBL" id="MFC6997048.1"/>
    </source>
</evidence>
<dbReference type="RefSeq" id="WP_066623069.1">
    <property type="nucleotide sequence ID" value="NZ_JBHSYQ010000003.1"/>
</dbReference>
<gene>
    <name evidence="3" type="ORF">ACFQHR_05390</name>
</gene>
<proteinExistence type="predicted"/>
<feature type="transmembrane region" description="Helical" evidence="1">
    <location>
        <begin position="7"/>
        <end position="24"/>
    </location>
</feature>
<evidence type="ECO:0000259" key="2">
    <source>
        <dbReference type="Pfam" id="PF14258"/>
    </source>
</evidence>
<name>A0ABW2DJ46_9BACT</name>
<comment type="caution">
    <text evidence="3">The sequence shown here is derived from an EMBL/GenBank/DDBJ whole genome shotgun (WGS) entry which is preliminary data.</text>
</comment>